<protein>
    <submittedName>
        <fullName evidence="2">Uncharacterized protein</fullName>
    </submittedName>
</protein>
<feature type="signal peptide" evidence="1">
    <location>
        <begin position="1"/>
        <end position="22"/>
    </location>
</feature>
<name>A0AA41YVK4_9HYPH</name>
<dbReference type="Proteomes" id="UP001165667">
    <property type="component" value="Unassembled WGS sequence"/>
</dbReference>
<organism evidence="2 3">
    <name type="scientific">Lichenifustis flavocetrariae</name>
    <dbReference type="NCBI Taxonomy" id="2949735"/>
    <lineage>
        <taxon>Bacteria</taxon>
        <taxon>Pseudomonadati</taxon>
        <taxon>Pseudomonadota</taxon>
        <taxon>Alphaproteobacteria</taxon>
        <taxon>Hyphomicrobiales</taxon>
        <taxon>Lichenihabitantaceae</taxon>
        <taxon>Lichenifustis</taxon>
    </lineage>
</organism>
<keyword evidence="3" id="KW-1185">Reference proteome</keyword>
<proteinExistence type="predicted"/>
<evidence type="ECO:0000313" key="2">
    <source>
        <dbReference type="EMBL" id="MCW6508021.1"/>
    </source>
</evidence>
<evidence type="ECO:0000256" key="1">
    <source>
        <dbReference type="SAM" id="SignalP"/>
    </source>
</evidence>
<reference evidence="2" key="1">
    <citation type="submission" date="2022-05" db="EMBL/GenBank/DDBJ databases">
        <authorList>
            <person name="Pankratov T."/>
        </authorList>
    </citation>
    <scope>NUCLEOTIDE SEQUENCE</scope>
    <source>
        <strain evidence="2">BP6-180914</strain>
    </source>
</reference>
<feature type="chain" id="PRO_5041424762" evidence="1">
    <location>
        <begin position="23"/>
        <end position="99"/>
    </location>
</feature>
<sequence>MRFALMFAGAVLLAAAPSTSWAGDSLDFVVPVSDGYGIADCMKPGMACGQVIADAWCEAHGHAHATAFGLAEDVTGSIKVSAMATPVPPPGSILIHCGE</sequence>
<accession>A0AA41YVK4</accession>
<gene>
    <name evidence="2" type="ORF">M8523_08300</name>
</gene>
<keyword evidence="1" id="KW-0732">Signal</keyword>
<evidence type="ECO:0000313" key="3">
    <source>
        <dbReference type="Proteomes" id="UP001165667"/>
    </source>
</evidence>
<dbReference type="AlphaFoldDB" id="A0AA41YVK4"/>
<comment type="caution">
    <text evidence="2">The sequence shown here is derived from an EMBL/GenBank/DDBJ whole genome shotgun (WGS) entry which is preliminary data.</text>
</comment>
<dbReference type="RefSeq" id="WP_282584375.1">
    <property type="nucleotide sequence ID" value="NZ_JAMOIM010000004.1"/>
</dbReference>
<dbReference type="EMBL" id="JAMOIM010000004">
    <property type="protein sequence ID" value="MCW6508021.1"/>
    <property type="molecule type" value="Genomic_DNA"/>
</dbReference>